<feature type="compositionally biased region" description="Polar residues" evidence="1">
    <location>
        <begin position="191"/>
        <end position="201"/>
    </location>
</feature>
<evidence type="ECO:0000313" key="2">
    <source>
        <dbReference type="EMBL" id="KAG7353271.1"/>
    </source>
</evidence>
<reference evidence="2" key="2">
    <citation type="submission" date="2021-04" db="EMBL/GenBank/DDBJ databases">
        <authorList>
            <person name="Podell S."/>
        </authorList>
    </citation>
    <scope>NUCLEOTIDE SEQUENCE</scope>
    <source>
        <strain evidence="2">Hildebrandi</strain>
    </source>
</reference>
<feature type="compositionally biased region" description="Polar residues" evidence="1">
    <location>
        <begin position="254"/>
        <end position="268"/>
    </location>
</feature>
<accession>A0A9K3L1S8</accession>
<protein>
    <submittedName>
        <fullName evidence="2">Uncharacterized protein</fullName>
    </submittedName>
</protein>
<feature type="compositionally biased region" description="Low complexity" evidence="1">
    <location>
        <begin position="202"/>
        <end position="216"/>
    </location>
</feature>
<comment type="caution">
    <text evidence="2">The sequence shown here is derived from an EMBL/GenBank/DDBJ whole genome shotgun (WGS) entry which is preliminary data.</text>
</comment>
<keyword evidence="3" id="KW-1185">Reference proteome</keyword>
<dbReference type="AlphaFoldDB" id="A0A9K3L1S8"/>
<feature type="compositionally biased region" description="Basic and acidic residues" evidence="1">
    <location>
        <begin position="598"/>
        <end position="608"/>
    </location>
</feature>
<evidence type="ECO:0000256" key="1">
    <source>
        <dbReference type="SAM" id="MobiDB-lite"/>
    </source>
</evidence>
<sequence length="608" mass="66997">MAALQNAATEAVVLSEALQKLGRKQNDPSRPSSTLSQLALVPLRPPTKKKDLEIKQLPIVLGRTNLAQWWYQSCDCQHYYCRLHCRPVAQNIGSLSKVMIQIDTTGKVFVVGKNPHLVTITPERNDSMLQVNDILSIGRRDREPWMRFQVVKYMDGGTTVPVRTSVRTGKRKSTDASTGRPQKKQKIAPATANNQSKSNNGSAHNTSSSNLSSDASPIAPKEGGQPLDRDQQHQQNHHQHKHEPESELSEEGSKNQVINQIPLQQQEQPVDLTASRKTSSKGSDRNQKTADHGQFPEWITTTTNAKPSKGNRSTSSLSVALQYTSMKQQQRQAMVRRQPESGVANDALSAPNLESFHHSNMAAASNPHKYHHHAESDALRKRRRRNWGTSGRDLHAMNCSSKGFRSSEDLFKGSCHGQQIHLVLQDYDTSARLVKATQRNGAANSHDRYPRTDRIFISTPGEGPPNDRSAGLISSHSIKLNGEAPPEQIGMLSNQADAAIIEVAAPAPEASDSRDDYCPPFIADEEQVGVNANKPDDNINSHQGQRLHEVYLAKVGGTRSDLQAISEKVSVTCRAVRTKCGPGQKVATRRRGVSTQAEGEKTSELEHC</sequence>
<proteinExistence type="predicted"/>
<feature type="region of interest" description="Disordered" evidence="1">
    <location>
        <begin position="363"/>
        <end position="385"/>
    </location>
</feature>
<name>A0A9K3L1S8_9STRA</name>
<dbReference type="Proteomes" id="UP000693970">
    <property type="component" value="Unassembled WGS sequence"/>
</dbReference>
<feature type="compositionally biased region" description="Polar residues" evidence="1">
    <location>
        <begin position="299"/>
        <end position="317"/>
    </location>
</feature>
<feature type="region of interest" description="Disordered" evidence="1">
    <location>
        <begin position="160"/>
        <end position="317"/>
    </location>
</feature>
<feature type="compositionally biased region" description="Basic and acidic residues" evidence="1">
    <location>
        <begin position="282"/>
        <end position="291"/>
    </location>
</feature>
<feature type="region of interest" description="Disordered" evidence="1">
    <location>
        <begin position="584"/>
        <end position="608"/>
    </location>
</feature>
<gene>
    <name evidence="2" type="ORF">IV203_009320</name>
</gene>
<evidence type="ECO:0000313" key="3">
    <source>
        <dbReference type="Proteomes" id="UP000693970"/>
    </source>
</evidence>
<dbReference type="OrthoDB" id="10643157at2759"/>
<organism evidence="2 3">
    <name type="scientific">Nitzschia inconspicua</name>
    <dbReference type="NCBI Taxonomy" id="303405"/>
    <lineage>
        <taxon>Eukaryota</taxon>
        <taxon>Sar</taxon>
        <taxon>Stramenopiles</taxon>
        <taxon>Ochrophyta</taxon>
        <taxon>Bacillariophyta</taxon>
        <taxon>Bacillariophyceae</taxon>
        <taxon>Bacillariophycidae</taxon>
        <taxon>Bacillariales</taxon>
        <taxon>Bacillariaceae</taxon>
        <taxon>Nitzschia</taxon>
    </lineage>
</organism>
<dbReference type="EMBL" id="JAGRRH010000017">
    <property type="protein sequence ID" value="KAG7353271.1"/>
    <property type="molecule type" value="Genomic_DNA"/>
</dbReference>
<reference evidence="2" key="1">
    <citation type="journal article" date="2021" name="Sci. Rep.">
        <title>Diploid genomic architecture of Nitzschia inconspicua, an elite biomass production diatom.</title>
        <authorList>
            <person name="Oliver A."/>
            <person name="Podell S."/>
            <person name="Pinowska A."/>
            <person name="Traller J.C."/>
            <person name="Smith S.R."/>
            <person name="McClure R."/>
            <person name="Beliaev A."/>
            <person name="Bohutskyi P."/>
            <person name="Hill E.A."/>
            <person name="Rabines A."/>
            <person name="Zheng H."/>
            <person name="Allen L.Z."/>
            <person name="Kuo A."/>
            <person name="Grigoriev I.V."/>
            <person name="Allen A.E."/>
            <person name="Hazlebeck D."/>
            <person name="Allen E.E."/>
        </authorList>
    </citation>
    <scope>NUCLEOTIDE SEQUENCE</scope>
    <source>
        <strain evidence="2">Hildebrandi</strain>
    </source>
</reference>